<evidence type="ECO:0000256" key="16">
    <source>
        <dbReference type="ARBA" id="ARBA00029570"/>
    </source>
</evidence>
<evidence type="ECO:0000256" key="19">
    <source>
        <dbReference type="PIRSR" id="PIRSR006135-2"/>
    </source>
</evidence>
<dbReference type="Gene3D" id="3.40.50.300">
    <property type="entry name" value="P-loop containing nucleotide triphosphate hydrolases"/>
    <property type="match status" value="1"/>
</dbReference>
<evidence type="ECO:0000256" key="2">
    <source>
        <dbReference type="ARBA" id="ARBA00000711"/>
    </source>
</evidence>
<dbReference type="SUPFAM" id="SSF52540">
    <property type="entry name" value="P-loop containing nucleoside triphosphate hydrolases"/>
    <property type="match status" value="1"/>
</dbReference>
<reference evidence="20" key="1">
    <citation type="journal article" date="2021" name="PeerJ">
        <title>Extensive microbial diversity within the chicken gut microbiome revealed by metagenomics and culture.</title>
        <authorList>
            <person name="Gilroy R."/>
            <person name="Ravi A."/>
            <person name="Getino M."/>
            <person name="Pursley I."/>
            <person name="Horton D.L."/>
            <person name="Alikhan N.F."/>
            <person name="Baker D."/>
            <person name="Gharbi K."/>
            <person name="Hall N."/>
            <person name="Watson M."/>
            <person name="Adriaenssens E.M."/>
            <person name="Foster-Nyarko E."/>
            <person name="Jarju S."/>
            <person name="Secka A."/>
            <person name="Antonio M."/>
            <person name="Oren A."/>
            <person name="Chaudhuri R.R."/>
            <person name="La Ragione R."/>
            <person name="Hildebrand F."/>
            <person name="Pallen M.J."/>
        </authorList>
    </citation>
    <scope>NUCLEOTIDE SEQUENCE</scope>
    <source>
        <strain evidence="20">CHK188-5543</strain>
    </source>
</reference>
<evidence type="ECO:0000256" key="8">
    <source>
        <dbReference type="ARBA" id="ARBA00012016"/>
    </source>
</evidence>
<comment type="catalytic activity">
    <reaction evidence="2">
        <text>adenosylcob(III)inamide phosphate + GTP + H(+) = adenosylcob(III)inamide-GDP + diphosphate</text>
        <dbReference type="Rhea" id="RHEA:22712"/>
        <dbReference type="ChEBI" id="CHEBI:15378"/>
        <dbReference type="ChEBI" id="CHEBI:33019"/>
        <dbReference type="ChEBI" id="CHEBI:37565"/>
        <dbReference type="ChEBI" id="CHEBI:58502"/>
        <dbReference type="ChEBI" id="CHEBI:60487"/>
        <dbReference type="EC" id="2.7.7.62"/>
    </reaction>
</comment>
<dbReference type="GO" id="GO:0005524">
    <property type="term" value="F:ATP binding"/>
    <property type="evidence" value="ECO:0007669"/>
    <property type="project" value="UniProtKB-KW"/>
</dbReference>
<feature type="binding site" evidence="19">
    <location>
        <begin position="7"/>
        <end position="14"/>
    </location>
    <ligand>
        <name>GTP</name>
        <dbReference type="ChEBI" id="CHEBI:37565"/>
    </ligand>
</feature>
<evidence type="ECO:0000256" key="10">
    <source>
        <dbReference type="ARBA" id="ARBA00022573"/>
    </source>
</evidence>
<dbReference type="Proteomes" id="UP000886800">
    <property type="component" value="Unassembled WGS sequence"/>
</dbReference>
<comment type="function">
    <text evidence="4">Catalyzes ATP-dependent phosphorylation of adenosylcobinamide and addition of GMP to adenosylcobinamide phosphate.</text>
</comment>
<feature type="active site" description="GMP-histidine intermediate" evidence="18">
    <location>
        <position position="48"/>
    </location>
</feature>
<organism evidence="20 21">
    <name type="scientific">Candidatus Anaerotruncus excrementipullorum</name>
    <dbReference type="NCBI Taxonomy" id="2838465"/>
    <lineage>
        <taxon>Bacteria</taxon>
        <taxon>Bacillati</taxon>
        <taxon>Bacillota</taxon>
        <taxon>Clostridia</taxon>
        <taxon>Eubacteriales</taxon>
        <taxon>Oscillospiraceae</taxon>
        <taxon>Anaerotruncus</taxon>
    </lineage>
</organism>
<dbReference type="InterPro" id="IPR027417">
    <property type="entry name" value="P-loop_NTPase"/>
</dbReference>
<accession>A0A9D1WR94</accession>
<evidence type="ECO:0000313" key="21">
    <source>
        <dbReference type="Proteomes" id="UP000886800"/>
    </source>
</evidence>
<gene>
    <name evidence="20" type="ORF">H9736_05650</name>
</gene>
<dbReference type="GO" id="GO:0008820">
    <property type="term" value="F:cobinamide phosphate guanylyltransferase activity"/>
    <property type="evidence" value="ECO:0007669"/>
    <property type="project" value="UniProtKB-EC"/>
</dbReference>
<keyword evidence="13 20" id="KW-0418">Kinase</keyword>
<comment type="caution">
    <text evidence="20">The sequence shown here is derived from an EMBL/GenBank/DDBJ whole genome shotgun (WGS) entry which is preliminary data.</text>
</comment>
<evidence type="ECO:0000256" key="15">
    <source>
        <dbReference type="ARBA" id="ARBA00023134"/>
    </source>
</evidence>
<feature type="binding site" evidence="19">
    <location>
        <begin position="49"/>
        <end position="52"/>
    </location>
    <ligand>
        <name>GTP</name>
        <dbReference type="ChEBI" id="CHEBI:37565"/>
    </ligand>
</feature>
<dbReference type="PIRSF" id="PIRSF006135">
    <property type="entry name" value="CobU"/>
    <property type="match status" value="1"/>
</dbReference>
<sequence>MFILVTGGAASGKSAYAEGLLADWRGPKYYIATMQVGDGESAQRVARHRAARAGKGFLTLERPLNLACLRLPQQGAGVLLECLSNLAANERFAPQGAGEGARAAILAGFDTLLSQAELVVAVTNEVFSDGVDYDPATLDYLDLLGGLNAALAARADRVVEVVCGLPILQKGEALP</sequence>
<evidence type="ECO:0000256" key="1">
    <source>
        <dbReference type="ARBA" id="ARBA00000312"/>
    </source>
</evidence>
<comment type="similarity">
    <text evidence="7">Belongs to the CobU/CobP family.</text>
</comment>
<feature type="binding site" evidence="19">
    <location>
        <position position="61"/>
    </location>
    <ligand>
        <name>GTP</name>
        <dbReference type="ChEBI" id="CHEBI:37565"/>
    </ligand>
</feature>
<keyword evidence="11" id="KW-0808">Transferase</keyword>
<evidence type="ECO:0000256" key="3">
    <source>
        <dbReference type="ARBA" id="ARBA00001522"/>
    </source>
</evidence>
<evidence type="ECO:0000313" key="20">
    <source>
        <dbReference type="EMBL" id="HIX65717.1"/>
    </source>
</evidence>
<dbReference type="PANTHER" id="PTHR34848:SF1">
    <property type="entry name" value="BIFUNCTIONAL ADENOSYLCOBALAMIN BIOSYNTHESIS PROTEIN COBU"/>
    <property type="match status" value="1"/>
</dbReference>
<dbReference type="GO" id="GO:0009236">
    <property type="term" value="P:cobalamin biosynthetic process"/>
    <property type="evidence" value="ECO:0007669"/>
    <property type="project" value="UniProtKB-KW"/>
</dbReference>
<keyword evidence="20" id="KW-0548">Nucleotidyltransferase</keyword>
<name>A0A9D1WR94_9FIRM</name>
<keyword evidence="12 19" id="KW-0547">Nucleotide-binding</keyword>
<feature type="binding site" evidence="19">
    <location>
        <position position="81"/>
    </location>
    <ligand>
        <name>GTP</name>
        <dbReference type="ChEBI" id="CHEBI:37565"/>
    </ligand>
</feature>
<comment type="catalytic activity">
    <reaction evidence="1">
        <text>adenosylcob(III)inamide + ATP = adenosylcob(III)inamide phosphate + ADP + H(+)</text>
        <dbReference type="Rhea" id="RHEA:15769"/>
        <dbReference type="ChEBI" id="CHEBI:2480"/>
        <dbReference type="ChEBI" id="CHEBI:15378"/>
        <dbReference type="ChEBI" id="CHEBI:30616"/>
        <dbReference type="ChEBI" id="CHEBI:58502"/>
        <dbReference type="ChEBI" id="CHEBI:456216"/>
        <dbReference type="EC" id="2.7.1.156"/>
    </reaction>
</comment>
<evidence type="ECO:0000256" key="6">
    <source>
        <dbReference type="ARBA" id="ARBA00005159"/>
    </source>
</evidence>
<evidence type="ECO:0000256" key="4">
    <source>
        <dbReference type="ARBA" id="ARBA00003889"/>
    </source>
</evidence>
<dbReference type="EMBL" id="DXES01000123">
    <property type="protein sequence ID" value="HIX65717.1"/>
    <property type="molecule type" value="Genomic_DNA"/>
</dbReference>
<evidence type="ECO:0000256" key="17">
    <source>
        <dbReference type="ARBA" id="ARBA00030571"/>
    </source>
</evidence>
<keyword evidence="15 19" id="KW-0342">GTP-binding</keyword>
<comment type="catalytic activity">
    <reaction evidence="3">
        <text>adenosylcob(III)inamide + GTP = adenosylcob(III)inamide phosphate + GDP + H(+)</text>
        <dbReference type="Rhea" id="RHEA:15765"/>
        <dbReference type="ChEBI" id="CHEBI:2480"/>
        <dbReference type="ChEBI" id="CHEBI:15378"/>
        <dbReference type="ChEBI" id="CHEBI:37565"/>
        <dbReference type="ChEBI" id="CHEBI:58189"/>
        <dbReference type="ChEBI" id="CHEBI:58502"/>
        <dbReference type="EC" id="2.7.1.156"/>
    </reaction>
</comment>
<protein>
    <recommendedName>
        <fullName evidence="16">Adenosylcobinamide kinase</fullName>
        <ecNumber evidence="8">2.7.1.156</ecNumber>
        <ecNumber evidence="9">2.7.7.62</ecNumber>
    </recommendedName>
    <alternativeName>
        <fullName evidence="17">Adenosylcobinamide-phosphate guanylyltransferase</fullName>
    </alternativeName>
</protein>
<dbReference type="EC" id="2.7.7.62" evidence="9"/>
<evidence type="ECO:0000256" key="9">
    <source>
        <dbReference type="ARBA" id="ARBA00012523"/>
    </source>
</evidence>
<keyword evidence="10" id="KW-0169">Cobalamin biosynthesis</keyword>
<reference evidence="20" key="2">
    <citation type="submission" date="2021-04" db="EMBL/GenBank/DDBJ databases">
        <authorList>
            <person name="Gilroy R."/>
        </authorList>
    </citation>
    <scope>NUCLEOTIDE SEQUENCE</scope>
    <source>
        <strain evidence="20">CHK188-5543</strain>
    </source>
</reference>
<dbReference type="PANTHER" id="PTHR34848">
    <property type="match status" value="1"/>
</dbReference>
<dbReference type="InterPro" id="IPR003203">
    <property type="entry name" value="CobU/CobP"/>
</dbReference>
<dbReference type="GO" id="GO:0043752">
    <property type="term" value="F:adenosylcobinamide kinase activity"/>
    <property type="evidence" value="ECO:0007669"/>
    <property type="project" value="UniProtKB-EC"/>
</dbReference>
<evidence type="ECO:0000256" key="18">
    <source>
        <dbReference type="PIRSR" id="PIRSR006135-1"/>
    </source>
</evidence>
<dbReference type="EC" id="2.7.1.156" evidence="8"/>
<evidence type="ECO:0000256" key="5">
    <source>
        <dbReference type="ARBA" id="ARBA00004692"/>
    </source>
</evidence>
<evidence type="ECO:0000256" key="13">
    <source>
        <dbReference type="ARBA" id="ARBA00022777"/>
    </source>
</evidence>
<evidence type="ECO:0000256" key="11">
    <source>
        <dbReference type="ARBA" id="ARBA00022679"/>
    </source>
</evidence>
<dbReference type="Pfam" id="PF02283">
    <property type="entry name" value="CobU"/>
    <property type="match status" value="1"/>
</dbReference>
<proteinExistence type="inferred from homology"/>
<comment type="pathway">
    <text evidence="6">Cofactor biosynthesis; adenosylcobalamin biosynthesis; adenosylcobalamin from cob(II)yrinate a,c-diamide: step 5/7.</text>
</comment>
<evidence type="ECO:0000256" key="7">
    <source>
        <dbReference type="ARBA" id="ARBA00007490"/>
    </source>
</evidence>
<dbReference type="GO" id="GO:0005525">
    <property type="term" value="F:GTP binding"/>
    <property type="evidence" value="ECO:0007669"/>
    <property type="project" value="UniProtKB-KW"/>
</dbReference>
<evidence type="ECO:0000256" key="14">
    <source>
        <dbReference type="ARBA" id="ARBA00022840"/>
    </source>
</evidence>
<comment type="pathway">
    <text evidence="5">Cofactor biosynthesis; adenosylcobalamin biosynthesis; adenosylcobalamin from cob(II)yrinate a,c-diamide: step 6/7.</text>
</comment>
<keyword evidence="14" id="KW-0067">ATP-binding</keyword>
<evidence type="ECO:0000256" key="12">
    <source>
        <dbReference type="ARBA" id="ARBA00022741"/>
    </source>
</evidence>
<dbReference type="AlphaFoldDB" id="A0A9D1WR94"/>